<keyword evidence="6 9" id="KW-0662">Pyridine nucleotide biosynthesis</keyword>
<evidence type="ECO:0000256" key="2">
    <source>
        <dbReference type="ARBA" id="ARBA00010897"/>
    </source>
</evidence>
<dbReference type="InterPro" id="IPR041525">
    <property type="entry name" value="N/Namide_PRibTrfase"/>
</dbReference>
<dbReference type="NCBIfam" id="NF006695">
    <property type="entry name" value="PRK09243.1-2"/>
    <property type="match status" value="1"/>
</dbReference>
<comment type="PTM">
    <text evidence="9">Transiently phosphorylated on a His residue during the reaction cycle. Phosphorylation strongly increases the affinity for substrates and increases the rate of nicotinate D-ribonucleotide production. Dephosphorylation regenerates the low-affinity form of the enzyme, leading to product release.</text>
</comment>
<dbReference type="InterPro" id="IPR013785">
    <property type="entry name" value="Aldolase_TIM"/>
</dbReference>
<dbReference type="AlphaFoldDB" id="W8U604"/>
<dbReference type="FunFam" id="3.20.20.70:FF:000076">
    <property type="entry name" value="Nicotinate phosphoribosyltransferase"/>
    <property type="match status" value="1"/>
</dbReference>
<dbReference type="CDD" id="cd01570">
    <property type="entry name" value="NAPRTase_A"/>
    <property type="match status" value="1"/>
</dbReference>
<comment type="pathway">
    <text evidence="1 9">Cofactor biosynthesis; NAD(+) biosynthesis; nicotinate D-ribonucleotide from nicotinate: step 1/1.</text>
</comment>
<evidence type="ECO:0000313" key="14">
    <source>
        <dbReference type="Proteomes" id="UP000019591"/>
    </source>
</evidence>
<feature type="domain" description="Nicotinate phosphoribosyltransferase C-terminal" evidence="12">
    <location>
        <begin position="366"/>
        <end position="475"/>
    </location>
</feature>
<accession>W8U604</accession>
<evidence type="ECO:0000259" key="10">
    <source>
        <dbReference type="Pfam" id="PF04095"/>
    </source>
</evidence>
<dbReference type="STRING" id="1286171.EAL2_c10580"/>
<keyword evidence="5 9" id="KW-0436">Ligase</keyword>
<dbReference type="NCBIfam" id="TIGR01513">
    <property type="entry name" value="NAPRTase_put"/>
    <property type="match status" value="1"/>
</dbReference>
<evidence type="ECO:0000256" key="8">
    <source>
        <dbReference type="ARBA" id="ARBA00048668"/>
    </source>
</evidence>
<feature type="domain" description="Nicotinate phosphoribosyltransferase N-terminal" evidence="11">
    <location>
        <begin position="13"/>
        <end position="137"/>
    </location>
</feature>
<dbReference type="Pfam" id="PF04095">
    <property type="entry name" value="NAPRTase"/>
    <property type="match status" value="1"/>
</dbReference>
<dbReference type="EC" id="6.3.4.21" evidence="3 9"/>
<evidence type="ECO:0000256" key="3">
    <source>
        <dbReference type="ARBA" id="ARBA00013236"/>
    </source>
</evidence>
<dbReference type="OrthoDB" id="9770610at2"/>
<reference evidence="13 14" key="1">
    <citation type="journal article" date="2014" name="Genome Announc.">
        <title>Complete Genome Sequence of Amino Acid-Utilizing Eubacterium acidaminophilum al-2 (DSM 3953).</title>
        <authorList>
            <person name="Poehlein A."/>
            <person name="Andreesen J.R."/>
            <person name="Daniel R."/>
        </authorList>
    </citation>
    <scope>NUCLEOTIDE SEQUENCE [LARGE SCALE GENOMIC DNA]</scope>
    <source>
        <strain evidence="13 14">DSM 3953</strain>
    </source>
</reference>
<proteinExistence type="inferred from homology"/>
<dbReference type="GO" id="GO:0004516">
    <property type="term" value="F:nicotinate phosphoribosyltransferase activity"/>
    <property type="evidence" value="ECO:0007669"/>
    <property type="project" value="UniProtKB-UniRule"/>
</dbReference>
<evidence type="ECO:0000256" key="1">
    <source>
        <dbReference type="ARBA" id="ARBA00004952"/>
    </source>
</evidence>
<dbReference type="GO" id="GO:0034355">
    <property type="term" value="P:NAD+ biosynthetic process via the salvage pathway"/>
    <property type="evidence" value="ECO:0007669"/>
    <property type="project" value="TreeGrafter"/>
</dbReference>
<dbReference type="InterPro" id="IPR041619">
    <property type="entry name" value="NAPRTase_C"/>
</dbReference>
<evidence type="ECO:0000256" key="4">
    <source>
        <dbReference type="ARBA" id="ARBA00022553"/>
    </source>
</evidence>
<dbReference type="RefSeq" id="WP_025435367.1">
    <property type="nucleotide sequence ID" value="NZ_CP007452.1"/>
</dbReference>
<dbReference type="Gene3D" id="3.20.20.70">
    <property type="entry name" value="Aldolase class I"/>
    <property type="match status" value="1"/>
</dbReference>
<evidence type="ECO:0000259" key="11">
    <source>
        <dbReference type="Pfam" id="PF17767"/>
    </source>
</evidence>
<dbReference type="SUPFAM" id="SSF54675">
    <property type="entry name" value="Nicotinate/Quinolinate PRTase N-terminal domain-like"/>
    <property type="match status" value="1"/>
</dbReference>
<evidence type="ECO:0000313" key="13">
    <source>
        <dbReference type="EMBL" id="AHM56356.1"/>
    </source>
</evidence>
<dbReference type="NCBIfam" id="NF009131">
    <property type="entry name" value="PRK12484.1"/>
    <property type="match status" value="1"/>
</dbReference>
<evidence type="ECO:0000256" key="6">
    <source>
        <dbReference type="ARBA" id="ARBA00022642"/>
    </source>
</evidence>
<dbReference type="Pfam" id="PF17956">
    <property type="entry name" value="NAPRTase_C"/>
    <property type="match status" value="1"/>
</dbReference>
<comment type="catalytic activity">
    <reaction evidence="8 9">
        <text>5-phospho-alpha-D-ribose 1-diphosphate + nicotinate + ATP + H2O = nicotinate beta-D-ribonucleotide + ADP + phosphate + diphosphate</text>
        <dbReference type="Rhea" id="RHEA:36163"/>
        <dbReference type="ChEBI" id="CHEBI:15377"/>
        <dbReference type="ChEBI" id="CHEBI:30616"/>
        <dbReference type="ChEBI" id="CHEBI:32544"/>
        <dbReference type="ChEBI" id="CHEBI:33019"/>
        <dbReference type="ChEBI" id="CHEBI:43474"/>
        <dbReference type="ChEBI" id="CHEBI:57502"/>
        <dbReference type="ChEBI" id="CHEBI:58017"/>
        <dbReference type="ChEBI" id="CHEBI:456216"/>
        <dbReference type="EC" id="6.3.4.21"/>
    </reaction>
</comment>
<dbReference type="GO" id="GO:0047280">
    <property type="term" value="F:nicotinamide phosphoribosyltransferase activity"/>
    <property type="evidence" value="ECO:0007669"/>
    <property type="project" value="UniProtKB-ARBA"/>
</dbReference>
<comment type="similarity">
    <text evidence="2 9">Belongs to the NAPRTase family.</text>
</comment>
<dbReference type="InterPro" id="IPR040727">
    <property type="entry name" value="NAPRTase_N"/>
</dbReference>
<dbReference type="HOGENOM" id="CLU_025154_2_1_9"/>
<dbReference type="PATRIC" id="fig|1286171.3.peg.1009"/>
<keyword evidence="13" id="KW-0328">Glycosyltransferase</keyword>
<evidence type="ECO:0000256" key="5">
    <source>
        <dbReference type="ARBA" id="ARBA00022598"/>
    </source>
</evidence>
<dbReference type="EMBL" id="CP007452">
    <property type="protein sequence ID" value="AHM56356.1"/>
    <property type="molecule type" value="Genomic_DNA"/>
</dbReference>
<gene>
    <name evidence="13" type="primary">pncB2</name>
    <name evidence="13" type="ORF">EAL2_c10580</name>
</gene>
<dbReference type="eggNOG" id="COG1488">
    <property type="taxonomic scope" value="Bacteria"/>
</dbReference>
<dbReference type="InterPro" id="IPR036068">
    <property type="entry name" value="Nicotinate_pribotase-like_C"/>
</dbReference>
<dbReference type="UniPathway" id="UPA00253">
    <property type="reaction ID" value="UER00457"/>
</dbReference>
<keyword evidence="4" id="KW-0597">Phosphoprotein</keyword>
<keyword evidence="7 9" id="KW-0808">Transferase</keyword>
<dbReference type="Proteomes" id="UP000019591">
    <property type="component" value="Chromosome"/>
</dbReference>
<dbReference type="KEGG" id="eac:EAL2_c10580"/>
<protein>
    <recommendedName>
        <fullName evidence="3 9">Nicotinate phosphoribosyltransferase</fullName>
        <ecNumber evidence="3 9">6.3.4.21</ecNumber>
    </recommendedName>
</protein>
<dbReference type="GO" id="GO:0005829">
    <property type="term" value="C:cytosol"/>
    <property type="evidence" value="ECO:0007669"/>
    <property type="project" value="TreeGrafter"/>
</dbReference>
<dbReference type="InterPro" id="IPR007229">
    <property type="entry name" value="Nic_PRibTrfase-Fam"/>
</dbReference>
<name>W8U604_PEPAC</name>
<evidence type="ECO:0000259" key="12">
    <source>
        <dbReference type="Pfam" id="PF17956"/>
    </source>
</evidence>
<organism evidence="13 14">
    <name type="scientific">Peptoclostridium acidaminophilum DSM 3953</name>
    <dbReference type="NCBI Taxonomy" id="1286171"/>
    <lineage>
        <taxon>Bacteria</taxon>
        <taxon>Bacillati</taxon>
        <taxon>Bacillota</taxon>
        <taxon>Clostridia</taxon>
        <taxon>Peptostreptococcales</taxon>
        <taxon>Peptoclostridiaceae</taxon>
        <taxon>Peptoclostridium</taxon>
    </lineage>
</organism>
<dbReference type="Gene3D" id="3.20.140.10">
    <property type="entry name" value="nicotinate phosphoribosyltransferase"/>
    <property type="match status" value="1"/>
</dbReference>
<keyword evidence="14" id="KW-1185">Reference proteome</keyword>
<dbReference type="PANTHER" id="PTHR11098">
    <property type="entry name" value="NICOTINATE PHOSPHORIBOSYLTRANSFERASE"/>
    <property type="match status" value="1"/>
</dbReference>
<dbReference type="InterPro" id="IPR006405">
    <property type="entry name" value="Nic_PRibTrfase_pncB"/>
</dbReference>
<feature type="domain" description="Nicotinate/nicotinamide phosphoribosyltransferase" evidence="10">
    <location>
        <begin position="158"/>
        <end position="327"/>
    </location>
</feature>
<dbReference type="SUPFAM" id="SSF51690">
    <property type="entry name" value="Nicotinate/Quinolinate PRTase C-terminal domain-like"/>
    <property type="match status" value="1"/>
</dbReference>
<evidence type="ECO:0000256" key="7">
    <source>
        <dbReference type="ARBA" id="ARBA00022679"/>
    </source>
</evidence>
<dbReference type="PIRSF" id="PIRSF000484">
    <property type="entry name" value="NAPRT"/>
    <property type="match status" value="1"/>
</dbReference>
<evidence type="ECO:0000256" key="9">
    <source>
        <dbReference type="RuleBase" id="RU365100"/>
    </source>
</evidence>
<dbReference type="Pfam" id="PF17767">
    <property type="entry name" value="NAPRTase_N"/>
    <property type="match status" value="1"/>
</dbReference>
<sequence length="485" mass="54561">MDKDDFGLRHLSMLSDFYELTMANGYFENGMDGQTAYFDMFFRKVPDGGGFVIAAGLQQIVEYLQNLSFTEDDIDFLRSKAIFSESFLEYLRDFEFKCDVWAVPEGTPVFPYEPLITVNGPVIQAQFIETMLLLIINHQSLIATKTNRIVRAASGRAVVEFGSRRAHGSDASLYGARAAFIGGAAATSCTLADQKFGIPAAGTMAHSWVQLFDSELEAFKTYARIYPKSCVLLVDTYNVMKSGIPNAIKTANEELLPKGFRLKGIRIDSGDLSYLSKQARKALDDAGLSDCKIMVSSSLDEDIIRELILQDSPIDSFGVGERLITAKSDPVFGGVYKLCAVEKDGHLLPRIKVSNNVEKITNPGFKKVFRLYSNDSRKALADVITLFDEAIDASEPYEIFDPLFPWKKSTLENFHAKELLVRIFDKGRLVYELPSMDEIRTHAASMADTLWPELKRFENPHQYYVSLSRKLWNLKDSLIREHSQK</sequence>
<dbReference type="PANTHER" id="PTHR11098:SF1">
    <property type="entry name" value="NICOTINATE PHOSPHORIBOSYLTRANSFERASE"/>
    <property type="match status" value="1"/>
</dbReference>
<comment type="function">
    <text evidence="9">Catalyzes the first step in the biosynthesis of NAD from nicotinic acid, the ATP-dependent synthesis of beta-nicotinate D-ribonucleotide from nicotinate and 5-phospho-D-ribose 1-phosphate.</text>
</comment>